<organism evidence="1 2">
    <name type="scientific">Aeoliella straminimaris</name>
    <dbReference type="NCBI Taxonomy" id="2954799"/>
    <lineage>
        <taxon>Bacteria</taxon>
        <taxon>Pseudomonadati</taxon>
        <taxon>Planctomycetota</taxon>
        <taxon>Planctomycetia</taxon>
        <taxon>Pirellulales</taxon>
        <taxon>Lacipirellulaceae</taxon>
        <taxon>Aeoliella</taxon>
    </lineage>
</organism>
<dbReference type="AlphaFoldDB" id="A0A9X2FDR8"/>
<dbReference type="Proteomes" id="UP001155241">
    <property type="component" value="Unassembled WGS sequence"/>
</dbReference>
<accession>A0A9X2FDR8</accession>
<evidence type="ECO:0000313" key="1">
    <source>
        <dbReference type="EMBL" id="MCO6046764.1"/>
    </source>
</evidence>
<dbReference type="RefSeq" id="WP_252854877.1">
    <property type="nucleotide sequence ID" value="NZ_JAMXLR010000077.1"/>
</dbReference>
<protein>
    <submittedName>
        <fullName evidence="1">Uncharacterized protein</fullName>
    </submittedName>
</protein>
<gene>
    <name evidence="1" type="ORF">NG895_22940</name>
</gene>
<name>A0A9X2FDR8_9BACT</name>
<sequence>MLGSSSANPLSIMRLLRWPVPVHVHIEWPKFVQRILARAIRPVVVKTVRLRHLIQTEDGEPDSLVAVLEFNGEQANVDDPEHIDLAQLKSSLNNDGTFFIWTCSCGAPGCAGMFDGVRVSHRGDVTNWHDIDCKRKYTFKSQDLRDAYVRGIIDGVEKLNARSNLEPVPDQNGPAYCEEG</sequence>
<proteinExistence type="predicted"/>
<reference evidence="1" key="1">
    <citation type="submission" date="2022-06" db="EMBL/GenBank/DDBJ databases">
        <title>Aeoliella straminimaris, a novel planctomycete from sediments.</title>
        <authorList>
            <person name="Vitorino I.R."/>
            <person name="Lage O.M."/>
        </authorList>
    </citation>
    <scope>NUCLEOTIDE SEQUENCE</scope>
    <source>
        <strain evidence="1">ICT_H6.2</strain>
    </source>
</reference>
<dbReference type="EMBL" id="JAMXLR010000077">
    <property type="protein sequence ID" value="MCO6046764.1"/>
    <property type="molecule type" value="Genomic_DNA"/>
</dbReference>
<comment type="caution">
    <text evidence="1">The sequence shown here is derived from an EMBL/GenBank/DDBJ whole genome shotgun (WGS) entry which is preliminary data.</text>
</comment>
<keyword evidence="2" id="KW-1185">Reference proteome</keyword>
<evidence type="ECO:0000313" key="2">
    <source>
        <dbReference type="Proteomes" id="UP001155241"/>
    </source>
</evidence>